<dbReference type="PANTHER" id="PTHR45228:SF9">
    <property type="entry name" value="3'3'-CGAMP-SPECIFIC PHOSPHODIESTERASE 2"/>
    <property type="match status" value="1"/>
</dbReference>
<dbReference type="SUPFAM" id="SSF52172">
    <property type="entry name" value="CheY-like"/>
    <property type="match status" value="1"/>
</dbReference>
<comment type="caution">
    <text evidence="5">The sequence shown here is derived from an EMBL/GenBank/DDBJ whole genome shotgun (WGS) entry which is preliminary data.</text>
</comment>
<dbReference type="InterPro" id="IPR003607">
    <property type="entry name" value="HD/PDEase_dom"/>
</dbReference>
<dbReference type="InterPro" id="IPR011006">
    <property type="entry name" value="CheY-like_superfamily"/>
</dbReference>
<dbReference type="GO" id="GO:0009214">
    <property type="term" value="P:cyclic nucleotide catabolic process"/>
    <property type="evidence" value="ECO:0007669"/>
    <property type="project" value="UniProtKB-ARBA"/>
</dbReference>
<reference evidence="5" key="1">
    <citation type="journal article" date="2014" name="Int. J. Syst. Evol. Microbiol.">
        <title>Complete genome sequence of Corynebacterium casei LMG S-19264T (=DSM 44701T), isolated from a smear-ripened cheese.</title>
        <authorList>
            <consortium name="US DOE Joint Genome Institute (JGI-PGF)"/>
            <person name="Walter F."/>
            <person name="Albersmeier A."/>
            <person name="Kalinowski J."/>
            <person name="Ruckert C."/>
        </authorList>
    </citation>
    <scope>NUCLEOTIDE SEQUENCE</scope>
    <source>
        <strain evidence="5">KCTC 22169</strain>
    </source>
</reference>
<dbReference type="PANTHER" id="PTHR45228">
    <property type="entry name" value="CYCLIC DI-GMP PHOSPHODIESTERASE TM_0186-RELATED"/>
    <property type="match status" value="1"/>
</dbReference>
<gene>
    <name evidence="5" type="ORF">GCM10007392_10940</name>
</gene>
<feature type="domain" description="HD-GYP" evidence="4">
    <location>
        <begin position="314"/>
        <end position="511"/>
    </location>
</feature>
<reference evidence="5" key="2">
    <citation type="submission" date="2020-09" db="EMBL/GenBank/DDBJ databases">
        <authorList>
            <person name="Sun Q."/>
            <person name="Kim S."/>
        </authorList>
    </citation>
    <scope>NUCLEOTIDE SEQUENCE</scope>
    <source>
        <strain evidence="5">KCTC 22169</strain>
    </source>
</reference>
<protein>
    <submittedName>
        <fullName evidence="5">Phosphodiesterase</fullName>
    </submittedName>
</protein>
<evidence type="ECO:0000313" key="6">
    <source>
        <dbReference type="Proteomes" id="UP000626148"/>
    </source>
</evidence>
<proteinExistence type="predicted"/>
<accession>A0A918K3A6</accession>
<organism evidence="5 6">
    <name type="scientific">Saccharospirillum salsuginis</name>
    <dbReference type="NCBI Taxonomy" id="418750"/>
    <lineage>
        <taxon>Bacteria</taxon>
        <taxon>Pseudomonadati</taxon>
        <taxon>Pseudomonadota</taxon>
        <taxon>Gammaproteobacteria</taxon>
        <taxon>Oceanospirillales</taxon>
        <taxon>Saccharospirillaceae</taxon>
        <taxon>Saccharospirillum</taxon>
    </lineage>
</organism>
<dbReference type="GO" id="GO:0000160">
    <property type="term" value="P:phosphorelay signal transduction system"/>
    <property type="evidence" value="ECO:0007669"/>
    <property type="project" value="InterPro"/>
</dbReference>
<dbReference type="InterPro" id="IPR037522">
    <property type="entry name" value="HD_GYP_dom"/>
</dbReference>
<feature type="domain" description="Response regulatory" evidence="3">
    <location>
        <begin position="24"/>
        <end position="148"/>
    </location>
</feature>
<evidence type="ECO:0000259" key="3">
    <source>
        <dbReference type="PROSITE" id="PS50110"/>
    </source>
</evidence>
<feature type="modified residue" description="4-aspartylphosphate" evidence="2">
    <location>
        <position position="79"/>
    </location>
</feature>
<dbReference type="SMART" id="SM00471">
    <property type="entry name" value="HDc"/>
    <property type="match status" value="1"/>
</dbReference>
<dbReference type="EMBL" id="BMXR01000002">
    <property type="protein sequence ID" value="GGX45715.1"/>
    <property type="molecule type" value="Genomic_DNA"/>
</dbReference>
<dbReference type="RefSeq" id="WP_189607476.1">
    <property type="nucleotide sequence ID" value="NZ_BMXR01000002.1"/>
</dbReference>
<dbReference type="GO" id="GO:0004112">
    <property type="term" value="F:cyclic-nucleotide phosphodiesterase activity"/>
    <property type="evidence" value="ECO:0007669"/>
    <property type="project" value="UniProtKB-ARBA"/>
</dbReference>
<dbReference type="PROSITE" id="PS50110">
    <property type="entry name" value="RESPONSE_REGULATORY"/>
    <property type="match status" value="1"/>
</dbReference>
<evidence type="ECO:0000313" key="5">
    <source>
        <dbReference type="EMBL" id="GGX45715.1"/>
    </source>
</evidence>
<keyword evidence="1" id="KW-0378">Hydrolase</keyword>
<dbReference type="PROSITE" id="PS51832">
    <property type="entry name" value="HD_GYP"/>
    <property type="match status" value="1"/>
</dbReference>
<sequence length="512" mass="57592">MSDELIFADEQDSRAEQQTQIPWKILIVDDDEEVHTITKLALRNFQFDGRPLVFLHSHSAQEGLDMIRKHPDVALCLLDVVMESDHAGLDMVPKIRDELRNTFVRIVLRTGQPGQAPEETIIADYDINDYKEKTELTRGKLHTLLYSCLRSYRDILALERNRQGLERILLASTQLQQKTFVQDFARGILEQISAILAPDEDALYAQCEGVAAHEESGRLTVVAGTGTYQHDIGKAVTDLLPDSAHAFIAGVETGFHAQHLDSGYFCLYRSSELHLSLLYLKGLTARNAMEKHLLEVFCQNALTAFENLSLRTELEDSQREIVFILGDAVEHRSRETGQHLRRVAEISYILAKASGLSQHQAVLIREAAPLHDLGKIAIPDAVLNKPGPLDPDEWAIMQTHAQHGYDMLHQSDKPILCTGAQIALDHHERWDGKGYPNGLAGTDISLAGRITAIADVFDALSSRRCYKDAWSLDQVKALFQKERGAHFDPDLVDLLMERWDEIADIKAQFPDR</sequence>
<dbReference type="InterPro" id="IPR001789">
    <property type="entry name" value="Sig_transdc_resp-reg_receiver"/>
</dbReference>
<dbReference type="Gene3D" id="3.40.50.2300">
    <property type="match status" value="1"/>
</dbReference>
<dbReference type="AlphaFoldDB" id="A0A918K3A6"/>
<name>A0A918K3A6_9GAMM</name>
<dbReference type="InterPro" id="IPR052020">
    <property type="entry name" value="Cyclic_di-GMP/3'3'-cGAMP_PDE"/>
</dbReference>
<dbReference type="SUPFAM" id="SSF109604">
    <property type="entry name" value="HD-domain/PDEase-like"/>
    <property type="match status" value="1"/>
</dbReference>
<dbReference type="FunFam" id="1.10.3210.10:FF:000018">
    <property type="entry name" value="Two-component system response regulator"/>
    <property type="match status" value="1"/>
</dbReference>
<keyword evidence="2" id="KW-0597">Phosphoprotein</keyword>
<dbReference type="Pfam" id="PF11849">
    <property type="entry name" value="DUF3369"/>
    <property type="match status" value="1"/>
</dbReference>
<dbReference type="Pfam" id="PF13487">
    <property type="entry name" value="HD_5"/>
    <property type="match status" value="1"/>
</dbReference>
<evidence type="ECO:0000256" key="2">
    <source>
        <dbReference type="PROSITE-ProRule" id="PRU00169"/>
    </source>
</evidence>
<keyword evidence="6" id="KW-1185">Reference proteome</keyword>
<dbReference type="CDD" id="cd00077">
    <property type="entry name" value="HDc"/>
    <property type="match status" value="1"/>
</dbReference>
<dbReference type="Gene3D" id="1.10.3210.10">
    <property type="entry name" value="Hypothetical protein af1432"/>
    <property type="match status" value="1"/>
</dbReference>
<evidence type="ECO:0000256" key="1">
    <source>
        <dbReference type="ARBA" id="ARBA00022801"/>
    </source>
</evidence>
<evidence type="ECO:0000259" key="4">
    <source>
        <dbReference type="PROSITE" id="PS51832"/>
    </source>
</evidence>
<dbReference type="Proteomes" id="UP000626148">
    <property type="component" value="Unassembled WGS sequence"/>
</dbReference>
<dbReference type="InterPro" id="IPR021800">
    <property type="entry name" value="DUF3369"/>
</dbReference>